<gene>
    <name evidence="2" type="ORF">SAMN04488095_2191</name>
</gene>
<dbReference type="AlphaFoldDB" id="A0A1I3NN33"/>
<name>A0A1I3NN33_9RHOB</name>
<evidence type="ECO:0000256" key="1">
    <source>
        <dbReference type="SAM" id="Phobius"/>
    </source>
</evidence>
<feature type="transmembrane region" description="Helical" evidence="1">
    <location>
        <begin position="36"/>
        <end position="59"/>
    </location>
</feature>
<keyword evidence="1" id="KW-1133">Transmembrane helix</keyword>
<keyword evidence="1" id="KW-0812">Transmembrane</keyword>
<dbReference type="EMBL" id="FORA01000002">
    <property type="protein sequence ID" value="SFJ10186.1"/>
    <property type="molecule type" value="Genomic_DNA"/>
</dbReference>
<reference evidence="2 3" key="1">
    <citation type="submission" date="2016-10" db="EMBL/GenBank/DDBJ databases">
        <authorList>
            <person name="de Groot N.N."/>
        </authorList>
    </citation>
    <scope>NUCLEOTIDE SEQUENCE [LARGE SCALE GENOMIC DNA]</scope>
    <source>
        <strain evidence="2 3">DSM 19073</strain>
    </source>
</reference>
<feature type="transmembrane region" description="Helical" evidence="1">
    <location>
        <begin position="94"/>
        <end position="118"/>
    </location>
</feature>
<accession>A0A1I3NN33</accession>
<sequence>MNNRSGTGSFPGFKPRYREPSALLTSEERPASLPMAILTCAGMVMGGMAGFTGVTIAAFLMGWGWMPSIAAVLTALGLYTLNRAHGRRRPVVPRFVMALAFGLTLGAFASAFITWGWFFV</sequence>
<keyword evidence="3" id="KW-1185">Reference proteome</keyword>
<protein>
    <submittedName>
        <fullName evidence="2">Uncharacterized protein</fullName>
    </submittedName>
</protein>
<dbReference type="RefSeq" id="WP_092780106.1">
    <property type="nucleotide sequence ID" value="NZ_FORA01000002.1"/>
</dbReference>
<evidence type="ECO:0000313" key="2">
    <source>
        <dbReference type="EMBL" id="SFJ10186.1"/>
    </source>
</evidence>
<organism evidence="2 3">
    <name type="scientific">Jannaschia pohangensis</name>
    <dbReference type="NCBI Taxonomy" id="390807"/>
    <lineage>
        <taxon>Bacteria</taxon>
        <taxon>Pseudomonadati</taxon>
        <taxon>Pseudomonadota</taxon>
        <taxon>Alphaproteobacteria</taxon>
        <taxon>Rhodobacterales</taxon>
        <taxon>Roseobacteraceae</taxon>
        <taxon>Jannaschia</taxon>
    </lineage>
</organism>
<keyword evidence="1" id="KW-0472">Membrane</keyword>
<dbReference type="Proteomes" id="UP000199110">
    <property type="component" value="Unassembled WGS sequence"/>
</dbReference>
<evidence type="ECO:0000313" key="3">
    <source>
        <dbReference type="Proteomes" id="UP000199110"/>
    </source>
</evidence>
<feature type="transmembrane region" description="Helical" evidence="1">
    <location>
        <begin position="65"/>
        <end position="82"/>
    </location>
</feature>
<dbReference type="STRING" id="390807.SAMN04488095_2191"/>
<proteinExistence type="predicted"/>